<evidence type="ECO:0000256" key="5">
    <source>
        <dbReference type="SAM" id="Coils"/>
    </source>
</evidence>
<name>A0A6P6XYW1_DERPT</name>
<accession>A0A6P6XYW1</accession>
<evidence type="ECO:0000259" key="6">
    <source>
        <dbReference type="PROSITE" id="PS50157"/>
    </source>
</evidence>
<protein>
    <submittedName>
        <fullName evidence="8">Zinc finger protein 28-like</fullName>
    </submittedName>
</protein>
<dbReference type="PROSITE" id="PS50157">
    <property type="entry name" value="ZINC_FINGER_C2H2_2"/>
    <property type="match status" value="3"/>
</dbReference>
<dbReference type="PANTHER" id="PTHR23235">
    <property type="entry name" value="KRUEPPEL-LIKE TRANSCRIPTION FACTOR"/>
    <property type="match status" value="1"/>
</dbReference>
<dbReference type="KEGG" id="dpte:113792749"/>
<dbReference type="GO" id="GO:0000981">
    <property type="term" value="F:DNA-binding transcription factor activity, RNA polymerase II-specific"/>
    <property type="evidence" value="ECO:0007669"/>
    <property type="project" value="TreeGrafter"/>
</dbReference>
<dbReference type="OMA" id="INTVHAR"/>
<dbReference type="InterPro" id="IPR036236">
    <property type="entry name" value="Znf_C2H2_sf"/>
</dbReference>
<keyword evidence="5" id="KW-0175">Coiled coil</keyword>
<dbReference type="PANTHER" id="PTHR23235:SF120">
    <property type="entry name" value="KRUPPEL-LIKE FACTOR 15"/>
    <property type="match status" value="1"/>
</dbReference>
<evidence type="ECO:0000256" key="1">
    <source>
        <dbReference type="ARBA" id="ARBA00022723"/>
    </source>
</evidence>
<gene>
    <name evidence="8" type="primary">LOC113792749</name>
</gene>
<evidence type="ECO:0000256" key="3">
    <source>
        <dbReference type="ARBA" id="ARBA00022833"/>
    </source>
</evidence>
<evidence type="ECO:0000256" key="4">
    <source>
        <dbReference type="PROSITE-ProRule" id="PRU00042"/>
    </source>
</evidence>
<feature type="coiled-coil region" evidence="5">
    <location>
        <begin position="119"/>
        <end position="212"/>
    </location>
</feature>
<keyword evidence="7" id="KW-1185">Reference proteome</keyword>
<dbReference type="Proteomes" id="UP000515146">
    <property type="component" value="Unplaced"/>
</dbReference>
<evidence type="ECO:0000256" key="2">
    <source>
        <dbReference type="ARBA" id="ARBA00022771"/>
    </source>
</evidence>
<keyword evidence="1" id="KW-0479">Metal-binding</keyword>
<reference evidence="8" key="1">
    <citation type="submission" date="2025-08" db="UniProtKB">
        <authorList>
            <consortium name="RefSeq"/>
        </authorList>
    </citation>
    <scope>IDENTIFICATION</scope>
    <source>
        <strain evidence="8">Airmid</strain>
    </source>
</reference>
<dbReference type="RefSeq" id="XP_027198477.1">
    <property type="nucleotide sequence ID" value="XM_027342676.1"/>
</dbReference>
<feature type="domain" description="C2H2-type" evidence="6">
    <location>
        <begin position="239"/>
        <end position="266"/>
    </location>
</feature>
<evidence type="ECO:0000313" key="8">
    <source>
        <dbReference type="RefSeq" id="XP_027198477.1"/>
    </source>
</evidence>
<sequence>MPAIHRIEYNIVVNNWLLLLLAVRVRVVTGHMFAPFKRNVTRFCLLSEWILEFLPPTFCKTHLVFEMAQRQSLFGNCSTIPENSNPNITFKQLILETEQDDSSLWQQFKDQMQSKDCQSELTRHDVSQLQNKIDTLECKLFTLELENDGLKTCKQESIRLKSEISEKNEQLFGVRRMLEAAETNLDSLRRSNAMKDEQINELMQKIACLQSQSESCRLISNGNGDDVISPTTAKKPLSFACCRCDATFKTKYHLQRHCMRHSNKRPFKCSVCKEKFKRRDVLERHSLRHSDKRPFKCSECDATFKRQDVLKQHHQNEHL</sequence>
<dbReference type="SUPFAM" id="SSF57667">
    <property type="entry name" value="beta-beta-alpha zinc fingers"/>
    <property type="match status" value="1"/>
</dbReference>
<dbReference type="GO" id="GO:0000978">
    <property type="term" value="F:RNA polymerase II cis-regulatory region sequence-specific DNA binding"/>
    <property type="evidence" value="ECO:0007669"/>
    <property type="project" value="TreeGrafter"/>
</dbReference>
<proteinExistence type="predicted"/>
<organism evidence="7 8">
    <name type="scientific">Dermatophagoides pteronyssinus</name>
    <name type="common">European house dust mite</name>
    <dbReference type="NCBI Taxonomy" id="6956"/>
    <lineage>
        <taxon>Eukaryota</taxon>
        <taxon>Metazoa</taxon>
        <taxon>Ecdysozoa</taxon>
        <taxon>Arthropoda</taxon>
        <taxon>Chelicerata</taxon>
        <taxon>Arachnida</taxon>
        <taxon>Acari</taxon>
        <taxon>Acariformes</taxon>
        <taxon>Sarcoptiformes</taxon>
        <taxon>Astigmata</taxon>
        <taxon>Psoroptidia</taxon>
        <taxon>Analgoidea</taxon>
        <taxon>Pyroglyphidae</taxon>
        <taxon>Dermatophagoidinae</taxon>
        <taxon>Dermatophagoides</taxon>
    </lineage>
</organism>
<keyword evidence="3" id="KW-0862">Zinc</keyword>
<dbReference type="Pfam" id="PF00096">
    <property type="entry name" value="zf-C2H2"/>
    <property type="match status" value="2"/>
</dbReference>
<dbReference type="OrthoDB" id="6407067at2759"/>
<dbReference type="InParanoid" id="A0A6P6XYW1"/>
<dbReference type="AlphaFoldDB" id="A0A6P6XYW1"/>
<dbReference type="Gene3D" id="3.30.160.60">
    <property type="entry name" value="Classic Zinc Finger"/>
    <property type="match status" value="3"/>
</dbReference>
<feature type="domain" description="C2H2-type" evidence="6">
    <location>
        <begin position="295"/>
        <end position="319"/>
    </location>
</feature>
<dbReference type="PROSITE" id="PS00028">
    <property type="entry name" value="ZINC_FINGER_C2H2_1"/>
    <property type="match status" value="3"/>
</dbReference>
<evidence type="ECO:0000313" key="7">
    <source>
        <dbReference type="Proteomes" id="UP000515146"/>
    </source>
</evidence>
<keyword evidence="2 4" id="KW-0863">Zinc-finger</keyword>
<feature type="domain" description="C2H2-type" evidence="6">
    <location>
        <begin position="267"/>
        <end position="294"/>
    </location>
</feature>
<dbReference type="SMART" id="SM00355">
    <property type="entry name" value="ZnF_C2H2"/>
    <property type="match status" value="3"/>
</dbReference>
<dbReference type="InterPro" id="IPR013087">
    <property type="entry name" value="Znf_C2H2_type"/>
</dbReference>
<dbReference type="GO" id="GO:0008270">
    <property type="term" value="F:zinc ion binding"/>
    <property type="evidence" value="ECO:0007669"/>
    <property type="project" value="UniProtKB-KW"/>
</dbReference>